<accession>A0A6J6AIG0</accession>
<dbReference type="EMBL" id="CAETWZ010000154">
    <property type="protein sequence ID" value="CAB4368430.1"/>
    <property type="molecule type" value="Genomic_DNA"/>
</dbReference>
<protein>
    <submittedName>
        <fullName evidence="1">Unannotated protein</fullName>
    </submittedName>
</protein>
<gene>
    <name evidence="1" type="ORF">UFOPK4179_01231</name>
</gene>
<dbReference type="AlphaFoldDB" id="A0A6J6AIG0"/>
<sequence>MRTAGTFNLRLGLGAEKCFKLKSTTTPPEAEAKVSICGTSTAAAVPVFSKIVPVRTLEGFAIIVATSAAETAPPACDIDAAIIANGTYILKNAGFNDFPFSCASPVTPKSAGT</sequence>
<name>A0A6J6AIG0_9ZZZZ</name>
<evidence type="ECO:0000313" key="1">
    <source>
        <dbReference type="EMBL" id="CAB4368430.1"/>
    </source>
</evidence>
<organism evidence="1">
    <name type="scientific">freshwater metagenome</name>
    <dbReference type="NCBI Taxonomy" id="449393"/>
    <lineage>
        <taxon>unclassified sequences</taxon>
        <taxon>metagenomes</taxon>
        <taxon>ecological metagenomes</taxon>
    </lineage>
</organism>
<reference evidence="1" key="1">
    <citation type="submission" date="2020-05" db="EMBL/GenBank/DDBJ databases">
        <authorList>
            <person name="Chiriac C."/>
            <person name="Salcher M."/>
            <person name="Ghai R."/>
            <person name="Kavagutti S V."/>
        </authorList>
    </citation>
    <scope>NUCLEOTIDE SEQUENCE</scope>
</reference>
<proteinExistence type="predicted"/>